<organism evidence="1">
    <name type="scientific">marine sediment metagenome</name>
    <dbReference type="NCBI Taxonomy" id="412755"/>
    <lineage>
        <taxon>unclassified sequences</taxon>
        <taxon>metagenomes</taxon>
        <taxon>ecological metagenomes</taxon>
    </lineage>
</organism>
<protein>
    <submittedName>
        <fullName evidence="1">Uncharacterized protein</fullName>
    </submittedName>
</protein>
<gene>
    <name evidence="1" type="ORF">LCGC14_0443390</name>
</gene>
<dbReference type="EMBL" id="LAZR01000431">
    <property type="protein sequence ID" value="KKN69163.1"/>
    <property type="molecule type" value="Genomic_DNA"/>
</dbReference>
<sequence>MAVTIIDQNDQVTSGGVDTLFASTLGRTFQFELDLGAMVGGQILQVEIDIKVVAGGAFINLYGGADMLFSGAQSAPDNIQISRPIPSVHEVRITIERTAGAALTVPWKAISIGLATALFTGTQGLVNGAAVADIGGNVTDNRVIVALTDHSNMIGGDTVTLRLEERVRTTGADRVAFELVLVGVQSDPDIAQISIPIAVPDEGAATVALTAGGTDHDMPFTIMAVAA</sequence>
<accession>A0A0F9VTR8</accession>
<name>A0A0F9VTR8_9ZZZZ</name>
<comment type="caution">
    <text evidence="1">The sequence shown here is derived from an EMBL/GenBank/DDBJ whole genome shotgun (WGS) entry which is preliminary data.</text>
</comment>
<dbReference type="AlphaFoldDB" id="A0A0F9VTR8"/>
<proteinExistence type="predicted"/>
<reference evidence="1" key="1">
    <citation type="journal article" date="2015" name="Nature">
        <title>Complex archaea that bridge the gap between prokaryotes and eukaryotes.</title>
        <authorList>
            <person name="Spang A."/>
            <person name="Saw J.H."/>
            <person name="Jorgensen S.L."/>
            <person name="Zaremba-Niedzwiedzka K."/>
            <person name="Martijn J."/>
            <person name="Lind A.E."/>
            <person name="van Eijk R."/>
            <person name="Schleper C."/>
            <person name="Guy L."/>
            <person name="Ettema T.J."/>
        </authorList>
    </citation>
    <scope>NUCLEOTIDE SEQUENCE</scope>
</reference>
<evidence type="ECO:0000313" key="1">
    <source>
        <dbReference type="EMBL" id="KKN69163.1"/>
    </source>
</evidence>